<feature type="compositionally biased region" description="Polar residues" evidence="4">
    <location>
        <begin position="284"/>
        <end position="294"/>
    </location>
</feature>
<dbReference type="EMBL" id="PGFE01000004">
    <property type="protein sequence ID" value="PJJ69976.1"/>
    <property type="molecule type" value="Genomic_DNA"/>
</dbReference>
<comment type="similarity">
    <text evidence="1">Belongs to the glycosyltransferase 2 family.</text>
</comment>
<evidence type="ECO:0000313" key="7">
    <source>
        <dbReference type="Proteomes" id="UP000231693"/>
    </source>
</evidence>
<dbReference type="SUPFAM" id="SSF53448">
    <property type="entry name" value="Nucleotide-diphospho-sugar transferases"/>
    <property type="match status" value="1"/>
</dbReference>
<reference evidence="6 7" key="1">
    <citation type="submission" date="2017-11" db="EMBL/GenBank/DDBJ databases">
        <title>Genomic Encyclopedia of Archaeal and Bacterial Type Strains, Phase II (KMG-II): From Individual Species to Whole Genera.</title>
        <authorList>
            <person name="Goeker M."/>
        </authorList>
    </citation>
    <scope>NUCLEOTIDE SEQUENCE [LARGE SCALE GENOMIC DNA]</scope>
    <source>
        <strain evidence="6 7">DSM 25478</strain>
    </source>
</reference>
<dbReference type="OrthoDB" id="7665907at2"/>
<dbReference type="PANTHER" id="PTHR43685:SF5">
    <property type="entry name" value="GLYCOSYLTRANSFERASE EPSE-RELATED"/>
    <property type="match status" value="1"/>
</dbReference>
<dbReference type="InterPro" id="IPR001173">
    <property type="entry name" value="Glyco_trans_2-like"/>
</dbReference>
<keyword evidence="2" id="KW-0328">Glycosyltransferase</keyword>
<evidence type="ECO:0000256" key="3">
    <source>
        <dbReference type="ARBA" id="ARBA00022679"/>
    </source>
</evidence>
<sequence>MGSGFSVLLPVYDGDSPEFLERSFDSVTVDQTRPPSEVVIVQDGPVRPELTRMLARLVDRSDVPVVLVEIPVNGGLARALDLGLERCSHEIVARQDADDISVPERFAVQVPIVEGGADVVGSAIEEFVVEGDGGLVRVPPVGHEEIERYARFRSPFNHPSVVYRRSAVRAVGGYEELPLMEDYWLFARMIHAGAWAENVVEPLVLYRVGAGAYARRGGTRLLQSEVELQRRMWRAGMTSFWSFSRNVAVRGVYRVTPEPVRRRAYRAAVRRDAEREAHTDQHTDQPGTTDAGQD</sequence>
<dbReference type="Pfam" id="PF00535">
    <property type="entry name" value="Glycos_transf_2"/>
    <property type="match status" value="1"/>
</dbReference>
<gene>
    <name evidence="6" type="ORF">CLV28_2453</name>
</gene>
<feature type="region of interest" description="Disordered" evidence="4">
    <location>
        <begin position="270"/>
        <end position="294"/>
    </location>
</feature>
<dbReference type="Gene3D" id="3.90.550.10">
    <property type="entry name" value="Spore Coat Polysaccharide Biosynthesis Protein SpsA, Chain A"/>
    <property type="match status" value="1"/>
</dbReference>
<organism evidence="6 7">
    <name type="scientific">Sediminihabitans luteus</name>
    <dbReference type="NCBI Taxonomy" id="1138585"/>
    <lineage>
        <taxon>Bacteria</taxon>
        <taxon>Bacillati</taxon>
        <taxon>Actinomycetota</taxon>
        <taxon>Actinomycetes</taxon>
        <taxon>Micrococcales</taxon>
        <taxon>Cellulomonadaceae</taxon>
        <taxon>Sediminihabitans</taxon>
    </lineage>
</organism>
<dbReference type="RefSeq" id="WP_100423601.1">
    <property type="nucleotide sequence ID" value="NZ_BOOX01000007.1"/>
</dbReference>
<dbReference type="InterPro" id="IPR029044">
    <property type="entry name" value="Nucleotide-diphossugar_trans"/>
</dbReference>
<protein>
    <submittedName>
        <fullName evidence="6">Glycosyl transferase family 2</fullName>
    </submittedName>
</protein>
<dbReference type="Proteomes" id="UP000231693">
    <property type="component" value="Unassembled WGS sequence"/>
</dbReference>
<dbReference type="GO" id="GO:0016757">
    <property type="term" value="F:glycosyltransferase activity"/>
    <property type="evidence" value="ECO:0007669"/>
    <property type="project" value="UniProtKB-KW"/>
</dbReference>
<dbReference type="AlphaFoldDB" id="A0A2M9CDF9"/>
<evidence type="ECO:0000256" key="1">
    <source>
        <dbReference type="ARBA" id="ARBA00006739"/>
    </source>
</evidence>
<feature type="domain" description="Glycosyltransferase 2-like" evidence="5">
    <location>
        <begin position="6"/>
        <end position="169"/>
    </location>
</feature>
<keyword evidence="3 6" id="KW-0808">Transferase</keyword>
<dbReference type="InterPro" id="IPR050834">
    <property type="entry name" value="Glycosyltransf_2"/>
</dbReference>
<feature type="compositionally biased region" description="Basic and acidic residues" evidence="4">
    <location>
        <begin position="270"/>
        <end position="283"/>
    </location>
</feature>
<dbReference type="PANTHER" id="PTHR43685">
    <property type="entry name" value="GLYCOSYLTRANSFERASE"/>
    <property type="match status" value="1"/>
</dbReference>
<evidence type="ECO:0000256" key="4">
    <source>
        <dbReference type="SAM" id="MobiDB-lite"/>
    </source>
</evidence>
<evidence type="ECO:0000256" key="2">
    <source>
        <dbReference type="ARBA" id="ARBA00022676"/>
    </source>
</evidence>
<keyword evidence="7" id="KW-1185">Reference proteome</keyword>
<accession>A0A2M9CDF9</accession>
<name>A0A2M9CDF9_9CELL</name>
<proteinExistence type="inferred from homology"/>
<evidence type="ECO:0000259" key="5">
    <source>
        <dbReference type="Pfam" id="PF00535"/>
    </source>
</evidence>
<comment type="caution">
    <text evidence="6">The sequence shown here is derived from an EMBL/GenBank/DDBJ whole genome shotgun (WGS) entry which is preliminary data.</text>
</comment>
<evidence type="ECO:0000313" key="6">
    <source>
        <dbReference type="EMBL" id="PJJ69976.1"/>
    </source>
</evidence>